<dbReference type="GeneID" id="48306701"/>
<gene>
    <name evidence="2" type="ORF">BBD41_00530</name>
</gene>
<accession>A0A1B2DU09</accession>
<evidence type="ECO:0000256" key="1">
    <source>
        <dbReference type="SAM" id="SignalP"/>
    </source>
</evidence>
<dbReference type="KEGG" id="pib:BBD41_00530"/>
<dbReference type="AlphaFoldDB" id="A0A1B2DU09"/>
<reference evidence="2" key="1">
    <citation type="submission" date="2016-08" db="EMBL/GenBank/DDBJ databases">
        <title>Complete Genome Seqeunce of Paenibacillus sp. nov. IHBB 9852 from high altitute lake of Indian trans-Himalayas.</title>
        <authorList>
            <person name="Kiran S."/>
            <person name="Swarnkar M.K."/>
            <person name="Rana A."/>
            <person name="Tewari R."/>
            <person name="Gulati A."/>
        </authorList>
    </citation>
    <scope>NUCLEOTIDE SEQUENCE [LARGE SCALE GENOMIC DNA]</scope>
    <source>
        <strain evidence="2">IHBB 9852</strain>
    </source>
</reference>
<dbReference type="RefSeq" id="WP_099476357.1">
    <property type="nucleotide sequence ID" value="NZ_CP016809.1"/>
</dbReference>
<sequence>MKQRIVTLVLVLSLIGTMMACSSEEPVDLEAVQAELTTNPETVIAGSEADMKVTVTGMKVSDTARATFDVRIGDEPVLMDAIHEGDGVFSGAFTFPGKGVYTVYIHLYEDDIHITKKKQVDVQ</sequence>
<proteinExistence type="predicted"/>
<protein>
    <recommendedName>
        <fullName evidence="3">YtkA-like domain-containing protein</fullName>
    </recommendedName>
</protein>
<keyword evidence="1" id="KW-0732">Signal</keyword>
<name>A0A1B2DU09_9BACL</name>
<feature type="signal peptide" evidence="1">
    <location>
        <begin position="1"/>
        <end position="20"/>
    </location>
</feature>
<organism evidence="2">
    <name type="scientific">Paenibacillus ihbetae</name>
    <dbReference type="NCBI Taxonomy" id="1870820"/>
    <lineage>
        <taxon>Bacteria</taxon>
        <taxon>Bacillati</taxon>
        <taxon>Bacillota</taxon>
        <taxon>Bacilli</taxon>
        <taxon>Bacillales</taxon>
        <taxon>Paenibacillaceae</taxon>
        <taxon>Paenibacillus</taxon>
    </lineage>
</organism>
<dbReference type="PROSITE" id="PS51257">
    <property type="entry name" value="PROKAR_LIPOPROTEIN"/>
    <property type="match status" value="1"/>
</dbReference>
<evidence type="ECO:0008006" key="3">
    <source>
        <dbReference type="Google" id="ProtNLM"/>
    </source>
</evidence>
<evidence type="ECO:0000313" key="2">
    <source>
        <dbReference type="EMBL" id="ANY71191.1"/>
    </source>
</evidence>
<dbReference type="EMBL" id="CP016809">
    <property type="protein sequence ID" value="ANY71191.1"/>
    <property type="molecule type" value="Genomic_DNA"/>
</dbReference>
<feature type="chain" id="PRO_5038512234" description="YtkA-like domain-containing protein" evidence="1">
    <location>
        <begin position="21"/>
        <end position="123"/>
    </location>
</feature>